<dbReference type="Pfam" id="PF03781">
    <property type="entry name" value="FGE-sulfatase"/>
    <property type="match status" value="1"/>
</dbReference>
<dbReference type="Gene3D" id="3.90.1580.10">
    <property type="entry name" value="paralog of FGE (formylglycine-generating enzyme)"/>
    <property type="match status" value="1"/>
</dbReference>
<accession>A0A0P7ZT54</accession>
<proteinExistence type="predicted"/>
<dbReference type="EMBL" id="LJZR01000032">
    <property type="protein sequence ID" value="KPQ33406.1"/>
    <property type="molecule type" value="Genomic_DNA"/>
</dbReference>
<evidence type="ECO:0000313" key="3">
    <source>
        <dbReference type="Proteomes" id="UP000050465"/>
    </source>
</evidence>
<dbReference type="AlphaFoldDB" id="A0A0P7ZT54"/>
<name>A0A0P7ZT54_9CYAN</name>
<reference evidence="2 3" key="1">
    <citation type="submission" date="2015-09" db="EMBL/GenBank/DDBJ databases">
        <title>Identification and resolution of microdiversity through metagenomic sequencing of parallel consortia.</title>
        <authorList>
            <person name="Nelson W.C."/>
            <person name="Romine M.F."/>
            <person name="Lindemann S.R."/>
        </authorList>
    </citation>
    <scope>NUCLEOTIDE SEQUENCE [LARGE SCALE GENOMIC DNA]</scope>
    <source>
        <strain evidence="2">Ana</strain>
    </source>
</reference>
<dbReference type="InterPro" id="IPR042095">
    <property type="entry name" value="SUMF_sf"/>
</dbReference>
<dbReference type="InterPro" id="IPR051043">
    <property type="entry name" value="Sulfatase_Mod_Factor_Kinase"/>
</dbReference>
<dbReference type="PANTHER" id="PTHR23150">
    <property type="entry name" value="SULFATASE MODIFYING FACTOR 1, 2"/>
    <property type="match status" value="1"/>
</dbReference>
<dbReference type="InterPro" id="IPR016187">
    <property type="entry name" value="CTDL_fold"/>
</dbReference>
<dbReference type="InterPro" id="IPR005532">
    <property type="entry name" value="SUMF_dom"/>
</dbReference>
<comment type="caution">
    <text evidence="2">The sequence shown here is derived from an EMBL/GenBank/DDBJ whole genome shotgun (WGS) entry which is preliminary data.</text>
</comment>
<feature type="domain" description="Sulfatase-modifying factor enzyme-like" evidence="1">
    <location>
        <begin position="110"/>
        <end position="312"/>
    </location>
</feature>
<dbReference type="SUPFAM" id="SSF56436">
    <property type="entry name" value="C-type lectin-like"/>
    <property type="match status" value="1"/>
</dbReference>
<evidence type="ECO:0000259" key="1">
    <source>
        <dbReference type="Pfam" id="PF03781"/>
    </source>
</evidence>
<dbReference type="GO" id="GO:0120147">
    <property type="term" value="F:formylglycine-generating oxidase activity"/>
    <property type="evidence" value="ECO:0007669"/>
    <property type="project" value="TreeGrafter"/>
</dbReference>
<dbReference type="PANTHER" id="PTHR23150:SF19">
    <property type="entry name" value="FORMYLGLYCINE-GENERATING ENZYME"/>
    <property type="match status" value="1"/>
</dbReference>
<dbReference type="Proteomes" id="UP000050465">
    <property type="component" value="Unassembled WGS sequence"/>
</dbReference>
<gene>
    <name evidence="2" type="ORF">HLUCCA11_18500</name>
</gene>
<protein>
    <recommendedName>
        <fullName evidence="1">Sulfatase-modifying factor enzyme-like domain-containing protein</fullName>
    </recommendedName>
</protein>
<sequence length="314" mass="34896">MKRRKFFQYASFGGVGLVLASKESSLASVAQAAGAQSSNSKVPKSSIGAPLESFTYRTPTVDRAGRITQQQSFTAQFFSESLPYTKRHSGESSDTRLEMVALSGGMSSHRRVKLSPFFISKYPIVQSQWAAIAALPKIHRELAPAPAHFRGSALPVESISWLEAVEFCDRLTKHTGRQYQLPSEAQWEYACRAGTHTPFHTGETITGNMADYVSTYTYKSEPPGRYRKSTLPVGDFLPNAFGLHDMHGNVWEWCADKWQAADRQGLYRQARAQTQRAIRGGSWLDGPDKLRSTNRSGYDETGLNRTIGFRVVAT</sequence>
<evidence type="ECO:0000313" key="2">
    <source>
        <dbReference type="EMBL" id="KPQ33406.1"/>
    </source>
</evidence>
<dbReference type="STRING" id="1666911.HLUCCA11_18500"/>
<organism evidence="2 3">
    <name type="scientific">Phormidesmis priestleyi Ana</name>
    <dbReference type="NCBI Taxonomy" id="1666911"/>
    <lineage>
        <taxon>Bacteria</taxon>
        <taxon>Bacillati</taxon>
        <taxon>Cyanobacteriota</taxon>
        <taxon>Cyanophyceae</taxon>
        <taxon>Leptolyngbyales</taxon>
        <taxon>Leptolyngbyaceae</taxon>
        <taxon>Phormidesmis</taxon>
    </lineage>
</organism>